<dbReference type="Pfam" id="PF24883">
    <property type="entry name" value="NPHP3_N"/>
    <property type="match status" value="1"/>
</dbReference>
<keyword evidence="4" id="KW-1185">Reference proteome</keyword>
<dbReference type="Gene3D" id="3.40.50.300">
    <property type="entry name" value="P-loop containing nucleotide triphosphate hydrolases"/>
    <property type="match status" value="1"/>
</dbReference>
<dbReference type="InterPro" id="IPR027417">
    <property type="entry name" value="P-loop_NTPase"/>
</dbReference>
<evidence type="ECO:0000313" key="4">
    <source>
        <dbReference type="Proteomes" id="UP001221757"/>
    </source>
</evidence>
<evidence type="ECO:0000256" key="1">
    <source>
        <dbReference type="ARBA" id="ARBA00022737"/>
    </source>
</evidence>
<evidence type="ECO:0000259" key="2">
    <source>
        <dbReference type="Pfam" id="PF24883"/>
    </source>
</evidence>
<reference evidence="3" key="1">
    <citation type="submission" date="2023-03" db="EMBL/GenBank/DDBJ databases">
        <title>Massive genome expansion in bonnet fungi (Mycena s.s.) driven by repeated elements and novel gene families across ecological guilds.</title>
        <authorList>
            <consortium name="Lawrence Berkeley National Laboratory"/>
            <person name="Harder C.B."/>
            <person name="Miyauchi S."/>
            <person name="Viragh M."/>
            <person name="Kuo A."/>
            <person name="Thoen E."/>
            <person name="Andreopoulos B."/>
            <person name="Lu D."/>
            <person name="Skrede I."/>
            <person name="Drula E."/>
            <person name="Henrissat B."/>
            <person name="Morin E."/>
            <person name="Kohler A."/>
            <person name="Barry K."/>
            <person name="LaButti K."/>
            <person name="Morin E."/>
            <person name="Salamov A."/>
            <person name="Lipzen A."/>
            <person name="Mereny Z."/>
            <person name="Hegedus B."/>
            <person name="Baldrian P."/>
            <person name="Stursova M."/>
            <person name="Weitz H."/>
            <person name="Taylor A."/>
            <person name="Grigoriev I.V."/>
            <person name="Nagy L.G."/>
            <person name="Martin F."/>
            <person name="Kauserud H."/>
        </authorList>
    </citation>
    <scope>NUCLEOTIDE SEQUENCE</scope>
    <source>
        <strain evidence="3">CBHHK067</strain>
    </source>
</reference>
<sequence length="80" mass="9030">AAHDSGERYPQPQCHPETRTEMLKDLHDWSLEDDPRSRVLWLHGPAGAEKSAVAQSFCQKLQADGRLGGSFFFKRGHPSR</sequence>
<accession>A0AAD7GUG8</accession>
<gene>
    <name evidence="3" type="ORF">B0H17DRAFT_869783</name>
</gene>
<dbReference type="Proteomes" id="UP001221757">
    <property type="component" value="Unassembled WGS sequence"/>
</dbReference>
<keyword evidence="1" id="KW-0677">Repeat</keyword>
<protein>
    <recommendedName>
        <fullName evidence="2">Nephrocystin 3-like N-terminal domain-containing protein</fullName>
    </recommendedName>
</protein>
<dbReference type="InterPro" id="IPR056884">
    <property type="entry name" value="NPHP3-like_N"/>
</dbReference>
<dbReference type="EMBL" id="JARKIE010000008">
    <property type="protein sequence ID" value="KAJ7705516.1"/>
    <property type="molecule type" value="Genomic_DNA"/>
</dbReference>
<feature type="non-terminal residue" evidence="3">
    <location>
        <position position="80"/>
    </location>
</feature>
<dbReference type="AlphaFoldDB" id="A0AAD7GUG8"/>
<organism evidence="3 4">
    <name type="scientific">Mycena rosella</name>
    <name type="common">Pink bonnet</name>
    <name type="synonym">Agaricus rosellus</name>
    <dbReference type="NCBI Taxonomy" id="1033263"/>
    <lineage>
        <taxon>Eukaryota</taxon>
        <taxon>Fungi</taxon>
        <taxon>Dikarya</taxon>
        <taxon>Basidiomycota</taxon>
        <taxon>Agaricomycotina</taxon>
        <taxon>Agaricomycetes</taxon>
        <taxon>Agaricomycetidae</taxon>
        <taxon>Agaricales</taxon>
        <taxon>Marasmiineae</taxon>
        <taxon>Mycenaceae</taxon>
        <taxon>Mycena</taxon>
    </lineage>
</organism>
<feature type="domain" description="Nephrocystin 3-like N-terminal" evidence="2">
    <location>
        <begin position="26"/>
        <end position="79"/>
    </location>
</feature>
<comment type="caution">
    <text evidence="3">The sequence shown here is derived from an EMBL/GenBank/DDBJ whole genome shotgun (WGS) entry which is preliminary data.</text>
</comment>
<dbReference type="SUPFAM" id="SSF52540">
    <property type="entry name" value="P-loop containing nucleoside triphosphate hydrolases"/>
    <property type="match status" value="1"/>
</dbReference>
<name>A0AAD7GUG8_MYCRO</name>
<feature type="non-terminal residue" evidence="3">
    <location>
        <position position="1"/>
    </location>
</feature>
<proteinExistence type="predicted"/>
<evidence type="ECO:0000313" key="3">
    <source>
        <dbReference type="EMBL" id="KAJ7705516.1"/>
    </source>
</evidence>